<reference evidence="1" key="1">
    <citation type="submission" date="2020-01" db="EMBL/GenBank/DDBJ databases">
        <title>Patterns of diversity and host range of bacteriophage communities associated with bean-nodulatin bacteria.</title>
        <authorList>
            <person name="Vann Cauwenberghe J."/>
            <person name="Santamaria R.I."/>
            <person name="Bustos P."/>
            <person name="Juarez S."/>
            <person name="Gonzalez V."/>
        </authorList>
    </citation>
    <scope>NUCLEOTIDE SEQUENCE</scope>
</reference>
<dbReference type="Proteomes" id="UP000605518">
    <property type="component" value="Segment"/>
</dbReference>
<gene>
    <name evidence="1" type="ORF">EVB55_093</name>
</gene>
<name>A0A7S5USB0_9CAUD</name>
<sequence>MKTFEILPPLSINEIRTLVAEGKFSNRDTNVEEFQKCIEQNPYIYDNDVSLIVGDWLYVYGPGDGDETSFYAEYITEEGQLDYRADDNASEWEVVNNEIYEG</sequence>
<proteinExistence type="predicted"/>
<keyword evidence="2" id="KW-1185">Reference proteome</keyword>
<protein>
    <submittedName>
        <fullName evidence="1">Uncharacterized protein</fullName>
    </submittedName>
</protein>
<organism evidence="1 2">
    <name type="scientific">Rhizobium phage RHph_Y68</name>
    <dbReference type="NCBI Taxonomy" id="2509787"/>
    <lineage>
        <taxon>Viruses</taxon>
        <taxon>Duplodnaviria</taxon>
        <taxon>Heunggongvirae</taxon>
        <taxon>Uroviricota</taxon>
        <taxon>Caudoviricetes</taxon>
        <taxon>Pootjesviridae</taxon>
        <taxon>Staniewskivirinae</taxon>
        <taxon>Trinifflemingvirus</taxon>
        <taxon>Trinifflemingvirus Y68</taxon>
    </lineage>
</organism>
<evidence type="ECO:0000313" key="2">
    <source>
        <dbReference type="Proteomes" id="UP000605518"/>
    </source>
</evidence>
<evidence type="ECO:0000313" key="1">
    <source>
        <dbReference type="EMBL" id="QIG68028.1"/>
    </source>
</evidence>
<accession>A0A7S5USB0</accession>
<dbReference type="EMBL" id="MN988486">
    <property type="protein sequence ID" value="QIG68028.1"/>
    <property type="molecule type" value="Genomic_DNA"/>
</dbReference>